<feature type="repeat" description="ANK" evidence="3">
    <location>
        <begin position="163"/>
        <end position="195"/>
    </location>
</feature>
<proteinExistence type="predicted"/>
<keyword evidence="2 3" id="KW-0040">ANK repeat</keyword>
<keyword evidence="1" id="KW-0677">Repeat</keyword>
<dbReference type="SUPFAM" id="SSF48403">
    <property type="entry name" value="Ankyrin repeat"/>
    <property type="match status" value="1"/>
</dbReference>
<evidence type="ECO:0000313" key="4">
    <source>
        <dbReference type="EMBL" id="KAL0636974.1"/>
    </source>
</evidence>
<dbReference type="PROSITE" id="PS50088">
    <property type="entry name" value="ANK_REPEAT"/>
    <property type="match status" value="4"/>
</dbReference>
<dbReference type="SMART" id="SM00248">
    <property type="entry name" value="ANK"/>
    <property type="match status" value="4"/>
</dbReference>
<dbReference type="InterPro" id="IPR002110">
    <property type="entry name" value="Ankyrin_rpt"/>
</dbReference>
<dbReference type="PANTHER" id="PTHR24171:SF10">
    <property type="entry name" value="ANKYRIN REPEAT DOMAIN-CONTAINING PROTEIN 29-LIKE"/>
    <property type="match status" value="1"/>
</dbReference>
<organism evidence="4 5">
    <name type="scientific">Discina gigas</name>
    <dbReference type="NCBI Taxonomy" id="1032678"/>
    <lineage>
        <taxon>Eukaryota</taxon>
        <taxon>Fungi</taxon>
        <taxon>Dikarya</taxon>
        <taxon>Ascomycota</taxon>
        <taxon>Pezizomycotina</taxon>
        <taxon>Pezizomycetes</taxon>
        <taxon>Pezizales</taxon>
        <taxon>Discinaceae</taxon>
        <taxon>Discina</taxon>
    </lineage>
</organism>
<feature type="repeat" description="ANK" evidence="3">
    <location>
        <begin position="95"/>
        <end position="127"/>
    </location>
</feature>
<reference evidence="4 5" key="1">
    <citation type="submission" date="2024-02" db="EMBL/GenBank/DDBJ databases">
        <title>Discinaceae phylogenomics.</title>
        <authorList>
            <person name="Dirks A.C."/>
            <person name="James T.Y."/>
        </authorList>
    </citation>
    <scope>NUCLEOTIDE SEQUENCE [LARGE SCALE GENOMIC DNA]</scope>
    <source>
        <strain evidence="4 5">ACD0624</strain>
    </source>
</reference>
<comment type="caution">
    <text evidence="4">The sequence shown here is derived from an EMBL/GenBank/DDBJ whole genome shotgun (WGS) entry which is preliminary data.</text>
</comment>
<dbReference type="PROSITE" id="PS50297">
    <property type="entry name" value="ANK_REP_REGION"/>
    <property type="match status" value="4"/>
</dbReference>
<accession>A0ABR3GM35</accession>
<evidence type="ECO:0000256" key="2">
    <source>
        <dbReference type="ARBA" id="ARBA00023043"/>
    </source>
</evidence>
<evidence type="ECO:0000313" key="5">
    <source>
        <dbReference type="Proteomes" id="UP001447188"/>
    </source>
</evidence>
<dbReference type="Gene3D" id="1.25.40.20">
    <property type="entry name" value="Ankyrin repeat-containing domain"/>
    <property type="match status" value="2"/>
</dbReference>
<dbReference type="EMBL" id="JBBBZM010000041">
    <property type="protein sequence ID" value="KAL0636974.1"/>
    <property type="molecule type" value="Genomic_DNA"/>
</dbReference>
<evidence type="ECO:0000256" key="3">
    <source>
        <dbReference type="PROSITE-ProRule" id="PRU00023"/>
    </source>
</evidence>
<feature type="repeat" description="ANK" evidence="3">
    <location>
        <begin position="62"/>
        <end position="94"/>
    </location>
</feature>
<protein>
    <submittedName>
        <fullName evidence="4">Uncharacterized protein</fullName>
    </submittedName>
</protein>
<keyword evidence="5" id="KW-1185">Reference proteome</keyword>
<dbReference type="PANTHER" id="PTHR24171">
    <property type="entry name" value="ANKYRIN REPEAT DOMAIN-CONTAINING PROTEIN 39-RELATED"/>
    <property type="match status" value="1"/>
</dbReference>
<evidence type="ECO:0000256" key="1">
    <source>
        <dbReference type="ARBA" id="ARBA00022737"/>
    </source>
</evidence>
<dbReference type="Pfam" id="PF00023">
    <property type="entry name" value="Ank"/>
    <property type="match status" value="1"/>
</dbReference>
<sequence>MTSANPLTGLHSLPPELILQIGEALAPTPHNLASFLRTSRRFAVLLSPILVSCAVRTRDTHNGRSVLHWAAATGRDSLLLTLLAHGADVGSVDYWRDSPLHSAVLSGSTVTVTLLLTHGADIWRRNAPGWNALDLAAIAGNRDIAEVLLQYGAQIVARGGGVQRSTPFHYAVMMGHVGVVELFLSHGAGVAATDKAGWSVKEKAAIASLRNGQEAISRLLFGTVEGASAVVASSRVPRMVLLAEFQMSWVGRDLAALVASERSAAQFCTVPVDIREQRRCTIS</sequence>
<name>A0ABR3GM35_9PEZI</name>
<gene>
    <name evidence="4" type="ORF">Q9L58_004077</name>
</gene>
<dbReference type="Proteomes" id="UP001447188">
    <property type="component" value="Unassembled WGS sequence"/>
</dbReference>
<dbReference type="Pfam" id="PF12796">
    <property type="entry name" value="Ank_2"/>
    <property type="match status" value="1"/>
</dbReference>
<dbReference type="InterPro" id="IPR036770">
    <property type="entry name" value="Ankyrin_rpt-contain_sf"/>
</dbReference>
<feature type="repeat" description="ANK" evidence="3">
    <location>
        <begin position="128"/>
        <end position="160"/>
    </location>
</feature>